<keyword evidence="4" id="KW-1185">Reference proteome</keyword>
<accession>A0A8T2B2R3</accession>
<sequence length="309" mass="35920">MGEFCSRSKKETLRMGSDMEKNQEQTSFTFEIDNLWEKEDVISSPIFLSGGCEWFVQVYPKGYGRTVVEDHLALFLCVANPESLKLGWKRRANNSVLLLNQFGKELYRSNENCRLFCAQFTKWGESRGLPLKDKWILEKNKLIVKVDIKVVEVVDEAEVTGKEMLDLFGFQIFYSQVVSVSRLFEEHPDIKVNFKPKIQLVKNAYMTTLLGLIETLDKPPHSFTETELVSAKRELIELTEAGFKLNWLDTKLAEVFSEWKKVNAKNYTLSLRTNADHEVILEEDWLIEGIIRSWNEFKVFSHLVDEKID</sequence>
<dbReference type="AlphaFoldDB" id="A0A8T2B2R3"/>
<dbReference type="PANTHER" id="PTHR46236">
    <property type="entry name" value="TRAF-LIKE SUPERFAMILY PROTEIN"/>
    <property type="match status" value="1"/>
</dbReference>
<evidence type="ECO:0000313" key="3">
    <source>
        <dbReference type="EMBL" id="KAG7581228.1"/>
    </source>
</evidence>
<protein>
    <submittedName>
        <fullName evidence="3">MATH/TRAF domain</fullName>
    </submittedName>
</protein>
<reference evidence="3 4" key="1">
    <citation type="submission" date="2020-12" db="EMBL/GenBank/DDBJ databases">
        <title>Concerted genomic and epigenomic changes stabilize Arabidopsis allopolyploids.</title>
        <authorList>
            <person name="Chen Z."/>
        </authorList>
    </citation>
    <scope>NUCLEOTIDE SEQUENCE [LARGE SCALE GENOMIC DNA]</scope>
    <source>
        <strain evidence="3">As9502</strain>
        <tissue evidence="3">Leaf</tissue>
    </source>
</reference>
<dbReference type="SMART" id="SM00061">
    <property type="entry name" value="MATH"/>
    <property type="match status" value="1"/>
</dbReference>
<name>A0A8T2B2R3_ARASU</name>
<dbReference type="EMBL" id="JAEFBJ010000008">
    <property type="protein sequence ID" value="KAG7581228.1"/>
    <property type="molecule type" value="Genomic_DNA"/>
</dbReference>
<feature type="region of interest" description="Disordered" evidence="1">
    <location>
        <begin position="1"/>
        <end position="21"/>
    </location>
</feature>
<dbReference type="PANTHER" id="PTHR46236:SF12">
    <property type="entry name" value="MATH DOMAIN-CONTAINING PROTEIN"/>
    <property type="match status" value="1"/>
</dbReference>
<feature type="domain" description="MATH" evidence="2">
    <location>
        <begin position="25"/>
        <end position="148"/>
    </location>
</feature>
<dbReference type="InterPro" id="IPR050804">
    <property type="entry name" value="MCC"/>
</dbReference>
<dbReference type="InterPro" id="IPR002083">
    <property type="entry name" value="MATH/TRAF_dom"/>
</dbReference>
<organism evidence="3 4">
    <name type="scientific">Arabidopsis suecica</name>
    <name type="common">Swedish thale-cress</name>
    <name type="synonym">Cardaminopsis suecica</name>
    <dbReference type="NCBI Taxonomy" id="45249"/>
    <lineage>
        <taxon>Eukaryota</taxon>
        <taxon>Viridiplantae</taxon>
        <taxon>Streptophyta</taxon>
        <taxon>Embryophyta</taxon>
        <taxon>Tracheophyta</taxon>
        <taxon>Spermatophyta</taxon>
        <taxon>Magnoliopsida</taxon>
        <taxon>eudicotyledons</taxon>
        <taxon>Gunneridae</taxon>
        <taxon>Pentapetalae</taxon>
        <taxon>rosids</taxon>
        <taxon>malvids</taxon>
        <taxon>Brassicales</taxon>
        <taxon>Brassicaceae</taxon>
        <taxon>Camelineae</taxon>
        <taxon>Arabidopsis</taxon>
    </lineage>
</organism>
<proteinExistence type="predicted"/>
<evidence type="ECO:0000256" key="1">
    <source>
        <dbReference type="SAM" id="MobiDB-lite"/>
    </source>
</evidence>
<dbReference type="Proteomes" id="UP000694251">
    <property type="component" value="Chromosome 8"/>
</dbReference>
<comment type="caution">
    <text evidence="3">The sequence shown here is derived from an EMBL/GenBank/DDBJ whole genome shotgun (WGS) entry which is preliminary data.</text>
</comment>
<gene>
    <name evidence="3" type="ORF">ISN44_As08g009470</name>
</gene>
<evidence type="ECO:0000313" key="4">
    <source>
        <dbReference type="Proteomes" id="UP000694251"/>
    </source>
</evidence>
<dbReference type="CDD" id="cd00121">
    <property type="entry name" value="MATH"/>
    <property type="match status" value="1"/>
</dbReference>
<dbReference type="OrthoDB" id="1103947at2759"/>
<dbReference type="Pfam" id="PF22486">
    <property type="entry name" value="MATH_2"/>
    <property type="match status" value="1"/>
</dbReference>
<evidence type="ECO:0000259" key="2">
    <source>
        <dbReference type="PROSITE" id="PS50144"/>
    </source>
</evidence>
<dbReference type="PROSITE" id="PS50144">
    <property type="entry name" value="MATH"/>
    <property type="match status" value="1"/>
</dbReference>